<keyword evidence="1" id="KW-0472">Membrane</keyword>
<protein>
    <submittedName>
        <fullName evidence="2">Uncharacterized protein</fullName>
    </submittedName>
</protein>
<keyword evidence="1" id="KW-1133">Transmembrane helix</keyword>
<keyword evidence="3" id="KW-1185">Reference proteome</keyword>
<dbReference type="EMBL" id="JARKIB010000090">
    <property type="protein sequence ID" value="KAJ7743561.1"/>
    <property type="molecule type" value="Genomic_DNA"/>
</dbReference>
<feature type="transmembrane region" description="Helical" evidence="1">
    <location>
        <begin position="6"/>
        <end position="28"/>
    </location>
</feature>
<gene>
    <name evidence="2" type="ORF">B0H16DRAFT_1727608</name>
</gene>
<evidence type="ECO:0000313" key="3">
    <source>
        <dbReference type="Proteomes" id="UP001215598"/>
    </source>
</evidence>
<name>A0AAD7IKP6_9AGAR</name>
<dbReference type="Proteomes" id="UP001215598">
    <property type="component" value="Unassembled WGS sequence"/>
</dbReference>
<dbReference type="AlphaFoldDB" id="A0AAD7IKP6"/>
<keyword evidence="1" id="KW-0812">Transmembrane</keyword>
<reference evidence="2" key="1">
    <citation type="submission" date="2023-03" db="EMBL/GenBank/DDBJ databases">
        <title>Massive genome expansion in bonnet fungi (Mycena s.s.) driven by repeated elements and novel gene families across ecological guilds.</title>
        <authorList>
            <consortium name="Lawrence Berkeley National Laboratory"/>
            <person name="Harder C.B."/>
            <person name="Miyauchi S."/>
            <person name="Viragh M."/>
            <person name="Kuo A."/>
            <person name="Thoen E."/>
            <person name="Andreopoulos B."/>
            <person name="Lu D."/>
            <person name="Skrede I."/>
            <person name="Drula E."/>
            <person name="Henrissat B."/>
            <person name="Morin E."/>
            <person name="Kohler A."/>
            <person name="Barry K."/>
            <person name="LaButti K."/>
            <person name="Morin E."/>
            <person name="Salamov A."/>
            <person name="Lipzen A."/>
            <person name="Mereny Z."/>
            <person name="Hegedus B."/>
            <person name="Baldrian P."/>
            <person name="Stursova M."/>
            <person name="Weitz H."/>
            <person name="Taylor A."/>
            <person name="Grigoriev I.V."/>
            <person name="Nagy L.G."/>
            <person name="Martin F."/>
            <person name="Kauserud H."/>
        </authorList>
    </citation>
    <scope>NUCLEOTIDE SEQUENCE</scope>
    <source>
        <strain evidence="2">CBHHK182m</strain>
    </source>
</reference>
<accession>A0AAD7IKP6</accession>
<comment type="caution">
    <text evidence="2">The sequence shown here is derived from an EMBL/GenBank/DDBJ whole genome shotgun (WGS) entry which is preliminary data.</text>
</comment>
<proteinExistence type="predicted"/>
<sequence>MGNVSYFSTFPASAASAALVTLILYFVLPGKVYYAAPANLMPMLYANTMSAVLNFRFHILGGRAPHISSTVIVGNSDGVQNIGTTSSPIVFNRVSEGREMGSGGHLEMKDVHVRPDSEFRFTMKD</sequence>
<organism evidence="2 3">
    <name type="scientific">Mycena metata</name>
    <dbReference type="NCBI Taxonomy" id="1033252"/>
    <lineage>
        <taxon>Eukaryota</taxon>
        <taxon>Fungi</taxon>
        <taxon>Dikarya</taxon>
        <taxon>Basidiomycota</taxon>
        <taxon>Agaricomycotina</taxon>
        <taxon>Agaricomycetes</taxon>
        <taxon>Agaricomycetidae</taxon>
        <taxon>Agaricales</taxon>
        <taxon>Marasmiineae</taxon>
        <taxon>Mycenaceae</taxon>
        <taxon>Mycena</taxon>
    </lineage>
</organism>
<evidence type="ECO:0000256" key="1">
    <source>
        <dbReference type="SAM" id="Phobius"/>
    </source>
</evidence>
<evidence type="ECO:0000313" key="2">
    <source>
        <dbReference type="EMBL" id="KAJ7743561.1"/>
    </source>
</evidence>